<comment type="cofactor">
    <cofactor evidence="9">
        <name>[4Fe-4S] cluster</name>
        <dbReference type="ChEBI" id="CHEBI:49883"/>
    </cofactor>
    <text evidence="9">Binds 1 [4Fe-4S] cluster.</text>
</comment>
<evidence type="ECO:0000256" key="9">
    <source>
        <dbReference type="HAMAP-Rule" id="MF_02094"/>
    </source>
</evidence>
<comment type="pathway">
    <text evidence="9">Carbohydrate metabolism; Entner-Doudoroff pathway.</text>
</comment>
<dbReference type="Gene3D" id="3.50.30.80">
    <property type="entry name" value="IlvD/EDD C-terminal domain-like"/>
    <property type="match status" value="1"/>
</dbReference>
<dbReference type="UniPathway" id="UPA00226"/>
<dbReference type="GO" id="GO:0004456">
    <property type="term" value="F:phosphogluconate dehydratase activity"/>
    <property type="evidence" value="ECO:0007669"/>
    <property type="project" value="UniProtKB-UniRule"/>
</dbReference>
<dbReference type="GO" id="GO:0005829">
    <property type="term" value="C:cytosol"/>
    <property type="evidence" value="ECO:0007669"/>
    <property type="project" value="TreeGrafter"/>
</dbReference>
<name>A0A5B8FXU9_9RHOB</name>
<keyword evidence="6 9" id="KW-0311">Gluconate utilization</keyword>
<feature type="binding site" evidence="9">
    <location>
        <position position="222"/>
    </location>
    <ligand>
        <name>[4Fe-4S] cluster</name>
        <dbReference type="ChEBI" id="CHEBI:49883"/>
    </ligand>
</feature>
<dbReference type="Pfam" id="PF24877">
    <property type="entry name" value="ILV_EDD_C"/>
    <property type="match status" value="1"/>
</dbReference>
<keyword evidence="5 9" id="KW-0411">Iron-sulfur</keyword>
<feature type="domain" description="Dihydroxy-acid/6-phosphogluconate dehydratase N-terminal" evidence="11">
    <location>
        <begin position="67"/>
        <end position="379"/>
    </location>
</feature>
<dbReference type="InterPro" id="IPR037237">
    <property type="entry name" value="IlvD/EDD_N"/>
</dbReference>
<comment type="similarity">
    <text evidence="1 9">Belongs to the IlvD/Edd family.</text>
</comment>
<evidence type="ECO:0000256" key="6">
    <source>
        <dbReference type="ARBA" id="ARBA00023064"/>
    </source>
</evidence>
<dbReference type="EC" id="4.2.1.12" evidence="9 10"/>
<evidence type="ECO:0000259" key="11">
    <source>
        <dbReference type="Pfam" id="PF00920"/>
    </source>
</evidence>
<feature type="domain" description="Dihydroxy-acid/6-phosphogluconate dehydratase C-terminal" evidence="12">
    <location>
        <begin position="408"/>
        <end position="600"/>
    </location>
</feature>
<dbReference type="InterPro" id="IPR000581">
    <property type="entry name" value="ILV_EDD_N"/>
</dbReference>
<comment type="catalytic activity">
    <reaction evidence="9">
        <text>6-phospho-D-gluconate = 2-dehydro-3-deoxy-6-phospho-D-gluconate + H2O</text>
        <dbReference type="Rhea" id="RHEA:17277"/>
        <dbReference type="ChEBI" id="CHEBI:15377"/>
        <dbReference type="ChEBI" id="CHEBI:57569"/>
        <dbReference type="ChEBI" id="CHEBI:58759"/>
        <dbReference type="EC" id="4.2.1.12"/>
    </reaction>
</comment>
<keyword evidence="4 9" id="KW-0408">Iron</keyword>
<dbReference type="OrthoDB" id="9807077at2"/>
<evidence type="ECO:0000256" key="2">
    <source>
        <dbReference type="ARBA" id="ARBA00022485"/>
    </source>
</evidence>
<dbReference type="InterPro" id="IPR042096">
    <property type="entry name" value="Dihydro-acid_dehy_C"/>
</dbReference>
<dbReference type="RefSeq" id="WP_138577821.1">
    <property type="nucleotide sequence ID" value="NZ_CP040818.1"/>
</dbReference>
<dbReference type="GO" id="GO:0046872">
    <property type="term" value="F:metal ion binding"/>
    <property type="evidence" value="ECO:0007669"/>
    <property type="project" value="UniProtKB-KW"/>
</dbReference>
<evidence type="ECO:0000256" key="10">
    <source>
        <dbReference type="NCBIfam" id="TIGR01196"/>
    </source>
</evidence>
<dbReference type="EMBL" id="CP040818">
    <property type="protein sequence ID" value="QDL91419.1"/>
    <property type="molecule type" value="Genomic_DNA"/>
</dbReference>
<proteinExistence type="inferred from homology"/>
<sequence length="604" mass="63567">MSLKPMVADVTARITARSKATRTTYLERCARAAENGPGRAHLSCGNLAHAAAAAGPDQDSVALERAPNIGIITAYNDMLSAHQPYERFPELIRAAARANGGTAQVAGGVPAMCDGVTQGQPGMELSLFSRDVIALAAGVGLTHNVFDAALFLGICDKIVPGLVMAAATFGHLPAIFLPAGPMPSGISNDEKSVIRNKFATGEIGREELLRSEMAAYHGPGTCTFYGTANTNQMLMEFMGLHLPGASFVNPNTPLRDALTRAGVKRALEITARGNEYTPVSEVLDERAFVNGIVGLNATGGSTNLLIHLIAMARAAGIVLAWEDFSDLSQVTPLMARVYPNGLADVNHFHAAGGLGYIIGDLLSEGLLHDDTRTVAGIGLARYTQEPKLDANGEVRWEEGATESLNDRIVRPAADPFAPTGGLRLLRGSLGSACIKISAVKEERHIIEAPVRIFHDQDAVKTAFRAGEFTSDFICVVRFQGPKANGMPELHSLTPLLSVLQERGLKVALVTDGRMSGASGKVPAAIHVSPEAMDGGPIARLREGDMLRLDAVAGTLDALVDPAEWDARTPVVADLSGNAFGLGREMFAAFRNVVGSAETGAAVAV</sequence>
<evidence type="ECO:0000256" key="4">
    <source>
        <dbReference type="ARBA" id="ARBA00023004"/>
    </source>
</evidence>
<evidence type="ECO:0000313" key="14">
    <source>
        <dbReference type="Proteomes" id="UP000305888"/>
    </source>
</evidence>
<keyword evidence="14" id="KW-1185">Reference proteome</keyword>
<evidence type="ECO:0000256" key="1">
    <source>
        <dbReference type="ARBA" id="ARBA00006486"/>
    </source>
</evidence>
<dbReference type="PANTHER" id="PTHR43661">
    <property type="entry name" value="D-XYLONATE DEHYDRATASE"/>
    <property type="match status" value="1"/>
</dbReference>
<keyword evidence="8 9" id="KW-0119">Carbohydrate metabolism</keyword>
<comment type="function">
    <text evidence="9">Catalyzes the dehydration of 6-phospho-D-gluconate to 2-dehydro-3-deoxy-6-phospho-D-gluconate.</text>
</comment>
<organism evidence="13 14">
    <name type="scientific">Paroceanicella profunda</name>
    <dbReference type="NCBI Taxonomy" id="2579971"/>
    <lineage>
        <taxon>Bacteria</taxon>
        <taxon>Pseudomonadati</taxon>
        <taxon>Pseudomonadota</taxon>
        <taxon>Alphaproteobacteria</taxon>
        <taxon>Rhodobacterales</taxon>
        <taxon>Paracoccaceae</taxon>
        <taxon>Paroceanicella</taxon>
    </lineage>
</organism>
<dbReference type="KEGG" id="ppru:FDP22_06245"/>
<evidence type="ECO:0000313" key="13">
    <source>
        <dbReference type="EMBL" id="QDL91419.1"/>
    </source>
</evidence>
<dbReference type="InterPro" id="IPR056740">
    <property type="entry name" value="ILV_EDD_C"/>
</dbReference>
<feature type="binding site" evidence="9">
    <location>
        <position position="155"/>
    </location>
    <ligand>
        <name>[4Fe-4S] cluster</name>
        <dbReference type="ChEBI" id="CHEBI:49883"/>
    </ligand>
</feature>
<dbReference type="AlphaFoldDB" id="A0A5B8FXU9"/>
<dbReference type="SUPFAM" id="SSF52016">
    <property type="entry name" value="LeuD/IlvD-like"/>
    <property type="match status" value="1"/>
</dbReference>
<evidence type="ECO:0000256" key="7">
    <source>
        <dbReference type="ARBA" id="ARBA00023239"/>
    </source>
</evidence>
<evidence type="ECO:0000256" key="8">
    <source>
        <dbReference type="ARBA" id="ARBA00023277"/>
    </source>
</evidence>
<dbReference type="InterPro" id="IPR004786">
    <property type="entry name" value="6-phosphgluc_deHydtase"/>
</dbReference>
<protein>
    <recommendedName>
        <fullName evidence="9 10">Phosphogluconate dehydratase</fullName>
        <ecNumber evidence="9 10">4.2.1.12</ecNumber>
    </recommendedName>
</protein>
<reference evidence="13 14" key="1">
    <citation type="submission" date="2019-06" db="EMBL/GenBank/DDBJ databases">
        <title>Genome sequence of Rhodobacteraceae bacterium D4M1.</title>
        <authorList>
            <person name="Cao J."/>
        </authorList>
    </citation>
    <scope>NUCLEOTIDE SEQUENCE [LARGE SCALE GENOMIC DNA]</scope>
    <source>
        <strain evidence="13 14">D4M1</strain>
    </source>
</reference>
<dbReference type="Pfam" id="PF00920">
    <property type="entry name" value="ILVD_EDD_N"/>
    <property type="match status" value="1"/>
</dbReference>
<dbReference type="SUPFAM" id="SSF143975">
    <property type="entry name" value="IlvD/EDD N-terminal domain-like"/>
    <property type="match status" value="1"/>
</dbReference>
<keyword evidence="3 9" id="KW-0479">Metal-binding</keyword>
<dbReference type="InterPro" id="IPR020558">
    <property type="entry name" value="DiOHA_6PGluconate_deHydtase_CS"/>
</dbReference>
<keyword evidence="7 9" id="KW-0456">Lyase</keyword>
<accession>A0A5B8FXU9</accession>
<dbReference type="GO" id="GO:0051539">
    <property type="term" value="F:4 iron, 4 sulfur cluster binding"/>
    <property type="evidence" value="ECO:0007669"/>
    <property type="project" value="UniProtKB-UniRule"/>
</dbReference>
<dbReference type="InterPro" id="IPR001307">
    <property type="entry name" value="Thiosulphate_STrfase_CS"/>
</dbReference>
<evidence type="ECO:0000259" key="12">
    <source>
        <dbReference type="Pfam" id="PF24877"/>
    </source>
</evidence>
<evidence type="ECO:0000256" key="5">
    <source>
        <dbReference type="ARBA" id="ARBA00023014"/>
    </source>
</evidence>
<dbReference type="GO" id="GO:0019521">
    <property type="term" value="P:D-gluconate metabolic process"/>
    <property type="evidence" value="ECO:0007669"/>
    <property type="project" value="UniProtKB-KW"/>
</dbReference>
<dbReference type="Proteomes" id="UP000305888">
    <property type="component" value="Chromosome"/>
</dbReference>
<dbReference type="NCBIfam" id="TIGR01196">
    <property type="entry name" value="edd"/>
    <property type="match status" value="1"/>
</dbReference>
<dbReference type="PANTHER" id="PTHR43661:SF1">
    <property type="entry name" value="PHOSPHOGLUCONATE DEHYDRATASE"/>
    <property type="match status" value="1"/>
</dbReference>
<evidence type="ECO:0000256" key="3">
    <source>
        <dbReference type="ARBA" id="ARBA00022723"/>
    </source>
</evidence>
<keyword evidence="2 9" id="KW-0004">4Fe-4S</keyword>
<dbReference type="GO" id="GO:0009255">
    <property type="term" value="P:Entner-Doudoroff pathway through 6-phosphogluconate"/>
    <property type="evidence" value="ECO:0007669"/>
    <property type="project" value="UniProtKB-UniRule"/>
</dbReference>
<dbReference type="PROSITE" id="PS00380">
    <property type="entry name" value="RHODANESE_1"/>
    <property type="match status" value="1"/>
</dbReference>
<dbReference type="HAMAP" id="MF_02094">
    <property type="entry name" value="Edd"/>
    <property type="match status" value="1"/>
</dbReference>
<dbReference type="PROSITE" id="PS00886">
    <property type="entry name" value="ILVD_EDD_1"/>
    <property type="match status" value="1"/>
</dbReference>
<dbReference type="PROSITE" id="PS00887">
    <property type="entry name" value="ILVD_EDD_2"/>
    <property type="match status" value="1"/>
</dbReference>
<dbReference type="GO" id="GO:0004792">
    <property type="term" value="F:thiosulfate-cyanide sulfurtransferase activity"/>
    <property type="evidence" value="ECO:0007669"/>
    <property type="project" value="InterPro"/>
</dbReference>
<gene>
    <name evidence="9" type="primary">edd</name>
    <name evidence="13" type="ORF">FDP22_06245</name>
</gene>